<dbReference type="NCBIfam" id="TIGR00360">
    <property type="entry name" value="ComEC_N-term"/>
    <property type="match status" value="1"/>
</dbReference>
<evidence type="ECO:0000256" key="1">
    <source>
        <dbReference type="ARBA" id="ARBA00004651"/>
    </source>
</evidence>
<keyword evidence="2" id="KW-1003">Cell membrane</keyword>
<keyword evidence="5 6" id="KW-0472">Membrane</keyword>
<sequence>MKIRFGRNGLLVTILFLAFFLRIFFYFSNLPKYVNGTKLRITTRVLSEAIIYSTSQYLKLMGYKLYLPLYPRIYYGDKVIIEGIVEDQIIKSAKLISIDEKRGILYQYRQKIISFFERSLPKSHAALVAGITIGSKSGIGEELWNKLKNSGTAHVVVASGMNVSLVASFLISILILFLPRRKASIFALIGIWIYAVVSGFDAPIVRATIMGSTSLLAVETGRIYKSLRVLVITGLFLLFVKPEWIGDLGFWLTTFATGSIIVFYRRVKKLFKFVPKIINEDWSTTVSAQIGVVPLLYYFFGQFNLLSPVINVAVLWTVVPITIIGMVGGIVGTIFEPLGRIILYLCYPLTSWFLAVVNFVG</sequence>
<evidence type="ECO:0000259" key="7">
    <source>
        <dbReference type="Pfam" id="PF03772"/>
    </source>
</evidence>
<comment type="caution">
    <text evidence="8">The sequence shown here is derived from an EMBL/GenBank/DDBJ whole genome shotgun (WGS) entry which is preliminary data.</text>
</comment>
<comment type="subcellular location">
    <subcellularLocation>
        <location evidence="1">Cell membrane</location>
        <topology evidence="1">Multi-pass membrane protein</topology>
    </subcellularLocation>
</comment>
<evidence type="ECO:0000256" key="2">
    <source>
        <dbReference type="ARBA" id="ARBA00022475"/>
    </source>
</evidence>
<feature type="transmembrane region" description="Helical" evidence="6">
    <location>
        <begin position="153"/>
        <end position="178"/>
    </location>
</feature>
<feature type="transmembrane region" description="Helical" evidence="6">
    <location>
        <begin position="341"/>
        <end position="360"/>
    </location>
</feature>
<dbReference type="PANTHER" id="PTHR30619">
    <property type="entry name" value="DNA INTERNALIZATION/COMPETENCE PROTEIN COMEC/REC2"/>
    <property type="match status" value="1"/>
</dbReference>
<evidence type="ECO:0000256" key="3">
    <source>
        <dbReference type="ARBA" id="ARBA00022692"/>
    </source>
</evidence>
<reference evidence="8 9" key="1">
    <citation type="journal article" date="2015" name="Nature">
        <title>rRNA introns, odd ribosomes, and small enigmatic genomes across a large radiation of phyla.</title>
        <authorList>
            <person name="Brown C.T."/>
            <person name="Hug L.A."/>
            <person name="Thomas B.C."/>
            <person name="Sharon I."/>
            <person name="Castelle C.J."/>
            <person name="Singh A."/>
            <person name="Wilkins M.J."/>
            <person name="Williams K.H."/>
            <person name="Banfield J.F."/>
        </authorList>
    </citation>
    <scope>NUCLEOTIDE SEQUENCE [LARGE SCALE GENOMIC DNA]</scope>
</reference>
<dbReference type="EMBL" id="LBWP01000010">
    <property type="protein sequence ID" value="KKR11179.1"/>
    <property type="molecule type" value="Genomic_DNA"/>
</dbReference>
<keyword evidence="3 6" id="KW-0812">Transmembrane</keyword>
<feature type="transmembrane region" description="Helical" evidence="6">
    <location>
        <begin position="312"/>
        <end position="335"/>
    </location>
</feature>
<dbReference type="InterPro" id="IPR052159">
    <property type="entry name" value="Competence_DNA_uptake"/>
</dbReference>
<dbReference type="Proteomes" id="UP000034246">
    <property type="component" value="Unassembled WGS sequence"/>
</dbReference>
<accession>A0A0G0N4R7</accession>
<evidence type="ECO:0000256" key="4">
    <source>
        <dbReference type="ARBA" id="ARBA00022989"/>
    </source>
</evidence>
<protein>
    <submittedName>
        <fullName evidence="8">Internalization-related competence protein ComEC/Rec2 protein</fullName>
    </submittedName>
</protein>
<dbReference type="Pfam" id="PF03772">
    <property type="entry name" value="Competence"/>
    <property type="match status" value="1"/>
</dbReference>
<gene>
    <name evidence="8" type="ORF">UT39_C0010G0012</name>
</gene>
<feature type="transmembrane region" description="Helical" evidence="6">
    <location>
        <begin position="9"/>
        <end position="27"/>
    </location>
</feature>
<keyword evidence="4 6" id="KW-1133">Transmembrane helix</keyword>
<organism evidence="8 9">
    <name type="scientific">Candidatus Woesebacteria bacterium GW2011_GWA1_39_21</name>
    <dbReference type="NCBI Taxonomy" id="1618550"/>
    <lineage>
        <taxon>Bacteria</taxon>
        <taxon>Candidatus Woeseibacteriota</taxon>
    </lineage>
</organism>
<dbReference type="PANTHER" id="PTHR30619:SF7">
    <property type="entry name" value="BETA-LACTAMASE DOMAIN PROTEIN"/>
    <property type="match status" value="1"/>
</dbReference>
<evidence type="ECO:0000313" key="8">
    <source>
        <dbReference type="EMBL" id="KKR11179.1"/>
    </source>
</evidence>
<evidence type="ECO:0000313" key="9">
    <source>
        <dbReference type="Proteomes" id="UP000034246"/>
    </source>
</evidence>
<dbReference type="STRING" id="1618550.UT39_C0010G0012"/>
<evidence type="ECO:0000256" key="5">
    <source>
        <dbReference type="ARBA" id="ARBA00023136"/>
    </source>
</evidence>
<feature type="transmembrane region" description="Helical" evidence="6">
    <location>
        <begin position="248"/>
        <end position="267"/>
    </location>
</feature>
<dbReference type="GO" id="GO:0005886">
    <property type="term" value="C:plasma membrane"/>
    <property type="evidence" value="ECO:0007669"/>
    <property type="project" value="UniProtKB-SubCell"/>
</dbReference>
<dbReference type="InterPro" id="IPR004477">
    <property type="entry name" value="ComEC_N"/>
</dbReference>
<feature type="domain" description="ComEC/Rec2-related protein" evidence="7">
    <location>
        <begin position="132"/>
        <end position="360"/>
    </location>
</feature>
<name>A0A0G0N4R7_9BACT</name>
<evidence type="ECO:0000256" key="6">
    <source>
        <dbReference type="SAM" id="Phobius"/>
    </source>
</evidence>
<proteinExistence type="predicted"/>
<feature type="transmembrane region" description="Helical" evidence="6">
    <location>
        <begin position="185"/>
        <end position="203"/>
    </location>
</feature>
<dbReference type="AlphaFoldDB" id="A0A0G0N4R7"/>